<evidence type="ECO:0000313" key="1">
    <source>
        <dbReference type="EMBL" id="KKK52767.1"/>
    </source>
</evidence>
<dbReference type="EMBL" id="LAZR01066853">
    <property type="protein sequence ID" value="KKK52767.1"/>
    <property type="molecule type" value="Genomic_DNA"/>
</dbReference>
<reference evidence="1" key="1">
    <citation type="journal article" date="2015" name="Nature">
        <title>Complex archaea that bridge the gap between prokaryotes and eukaryotes.</title>
        <authorList>
            <person name="Spang A."/>
            <person name="Saw J.H."/>
            <person name="Jorgensen S.L."/>
            <person name="Zaremba-Niedzwiedzka K."/>
            <person name="Martijn J."/>
            <person name="Lind A.E."/>
            <person name="van Eijk R."/>
            <person name="Schleper C."/>
            <person name="Guy L."/>
            <person name="Ettema T.J."/>
        </authorList>
    </citation>
    <scope>NUCLEOTIDE SEQUENCE</scope>
</reference>
<accession>A0A0F8W7I8</accession>
<feature type="non-terminal residue" evidence="1">
    <location>
        <position position="1"/>
    </location>
</feature>
<name>A0A0F8W7I8_9ZZZZ</name>
<organism evidence="1">
    <name type="scientific">marine sediment metagenome</name>
    <dbReference type="NCBI Taxonomy" id="412755"/>
    <lineage>
        <taxon>unclassified sequences</taxon>
        <taxon>metagenomes</taxon>
        <taxon>ecological metagenomes</taxon>
    </lineage>
</organism>
<proteinExistence type="predicted"/>
<protein>
    <submittedName>
        <fullName evidence="1">Uncharacterized protein</fullName>
    </submittedName>
</protein>
<sequence>KEISEEQFESRINGWMGYAKFGNTFNLINRI</sequence>
<gene>
    <name evidence="1" type="ORF">LCGC14_3101620</name>
</gene>
<comment type="caution">
    <text evidence="1">The sequence shown here is derived from an EMBL/GenBank/DDBJ whole genome shotgun (WGS) entry which is preliminary data.</text>
</comment>
<dbReference type="AlphaFoldDB" id="A0A0F8W7I8"/>